<comment type="caution">
    <text evidence="1">The sequence shown here is derived from an EMBL/GenBank/DDBJ whole genome shotgun (WGS) entry which is preliminary data.</text>
</comment>
<accession>A0AAV1M6A5</accession>
<dbReference type="EMBL" id="CAVLGL010000148">
    <property type="protein sequence ID" value="CAK1603193.1"/>
    <property type="molecule type" value="Genomic_DNA"/>
</dbReference>
<keyword evidence="2" id="KW-1185">Reference proteome</keyword>
<organism evidence="1 2">
    <name type="scientific">Parnassius mnemosyne</name>
    <name type="common">clouded apollo</name>
    <dbReference type="NCBI Taxonomy" id="213953"/>
    <lineage>
        <taxon>Eukaryota</taxon>
        <taxon>Metazoa</taxon>
        <taxon>Ecdysozoa</taxon>
        <taxon>Arthropoda</taxon>
        <taxon>Hexapoda</taxon>
        <taxon>Insecta</taxon>
        <taxon>Pterygota</taxon>
        <taxon>Neoptera</taxon>
        <taxon>Endopterygota</taxon>
        <taxon>Lepidoptera</taxon>
        <taxon>Glossata</taxon>
        <taxon>Ditrysia</taxon>
        <taxon>Papilionoidea</taxon>
        <taxon>Papilionidae</taxon>
        <taxon>Parnassiinae</taxon>
        <taxon>Parnassini</taxon>
        <taxon>Parnassius</taxon>
        <taxon>Driopa</taxon>
    </lineage>
</organism>
<evidence type="ECO:0000313" key="1">
    <source>
        <dbReference type="EMBL" id="CAK1603193.1"/>
    </source>
</evidence>
<dbReference type="AlphaFoldDB" id="A0AAV1M6A5"/>
<proteinExistence type="predicted"/>
<name>A0AAV1M6A5_9NEOP</name>
<reference evidence="1 2" key="1">
    <citation type="submission" date="2023-11" db="EMBL/GenBank/DDBJ databases">
        <authorList>
            <person name="Hedman E."/>
            <person name="Englund M."/>
            <person name="Stromberg M."/>
            <person name="Nyberg Akerstrom W."/>
            <person name="Nylinder S."/>
            <person name="Jareborg N."/>
            <person name="Kallberg Y."/>
            <person name="Kronander E."/>
        </authorList>
    </citation>
    <scope>NUCLEOTIDE SEQUENCE [LARGE SCALE GENOMIC DNA]</scope>
</reference>
<sequence length="150" mass="17481">MVCLYWYSLYSYVTICQSDVDEEGEVKLMSLKVTNNNAFLFKADEEDEVKLMSLKVTNNNAFLFKADEEDISYVSFDDILEILPNPSLIIKGNRVYYKFPKRNPNNFFLVQSVKTGRCINFEYIVRLKVTSSSKLDQLALNFKQQLIEDN</sequence>
<gene>
    <name evidence="1" type="ORF">PARMNEM_LOCUS21599</name>
</gene>
<evidence type="ECO:0000313" key="2">
    <source>
        <dbReference type="Proteomes" id="UP001314205"/>
    </source>
</evidence>
<dbReference type="Proteomes" id="UP001314205">
    <property type="component" value="Unassembled WGS sequence"/>
</dbReference>
<protein>
    <submittedName>
        <fullName evidence="1">Uncharacterized protein</fullName>
    </submittedName>
</protein>